<dbReference type="NCBIfam" id="TIGR01509">
    <property type="entry name" value="HAD-SF-IA-v3"/>
    <property type="match status" value="1"/>
</dbReference>
<dbReference type="PRINTS" id="PR00413">
    <property type="entry name" value="HADHALOGNASE"/>
</dbReference>
<protein>
    <submittedName>
        <fullName evidence="4">HAD family phosphatase</fullName>
    </submittedName>
</protein>
<dbReference type="GO" id="GO:0046872">
    <property type="term" value="F:metal ion binding"/>
    <property type="evidence" value="ECO:0007669"/>
    <property type="project" value="UniProtKB-KW"/>
</dbReference>
<dbReference type="SUPFAM" id="SSF56784">
    <property type="entry name" value="HAD-like"/>
    <property type="match status" value="1"/>
</dbReference>
<dbReference type="InterPro" id="IPR036412">
    <property type="entry name" value="HAD-like_sf"/>
</dbReference>
<dbReference type="PANTHER" id="PTHR18901">
    <property type="entry name" value="2-DEOXYGLUCOSE-6-PHOSPHATE PHOSPHATASE 2"/>
    <property type="match status" value="1"/>
</dbReference>
<evidence type="ECO:0000313" key="4">
    <source>
        <dbReference type="EMBL" id="PJF47682.1"/>
    </source>
</evidence>
<dbReference type="Proteomes" id="UP000230790">
    <property type="component" value="Unassembled WGS sequence"/>
</dbReference>
<evidence type="ECO:0000256" key="1">
    <source>
        <dbReference type="ARBA" id="ARBA00006171"/>
    </source>
</evidence>
<accession>A0A2M8QD49</accession>
<evidence type="ECO:0000313" key="5">
    <source>
        <dbReference type="Proteomes" id="UP000230790"/>
    </source>
</evidence>
<dbReference type="SFLD" id="SFLDG01135">
    <property type="entry name" value="C1.5.6:_HAD__Beta-PGM__Phospha"/>
    <property type="match status" value="1"/>
</dbReference>
<dbReference type="PANTHER" id="PTHR18901:SF38">
    <property type="entry name" value="PSEUDOURIDINE-5'-PHOSPHATASE"/>
    <property type="match status" value="1"/>
</dbReference>
<evidence type="ECO:0000256" key="2">
    <source>
        <dbReference type="ARBA" id="ARBA00022723"/>
    </source>
</evidence>
<name>A0A2M8QD49_9CHLR</name>
<dbReference type="SFLD" id="SFLDG01129">
    <property type="entry name" value="C1.5:_HAD__Beta-PGM__Phosphata"/>
    <property type="match status" value="1"/>
</dbReference>
<evidence type="ECO:0000256" key="3">
    <source>
        <dbReference type="ARBA" id="ARBA00022801"/>
    </source>
</evidence>
<keyword evidence="2" id="KW-0479">Metal-binding</keyword>
<reference evidence="4 5" key="1">
    <citation type="submission" date="2017-11" db="EMBL/GenBank/DDBJ databases">
        <title>Evolution of Phototrophy in the Chloroflexi Phylum Driven by Horizontal Gene Transfer.</title>
        <authorList>
            <person name="Ward L.M."/>
            <person name="Hemp J."/>
            <person name="Shih P.M."/>
            <person name="Mcglynn S.E."/>
            <person name="Fischer W."/>
        </authorList>
    </citation>
    <scope>NUCLEOTIDE SEQUENCE [LARGE SCALE GENOMIC DNA]</scope>
    <source>
        <strain evidence="4">JP3_7</strain>
    </source>
</reference>
<organism evidence="4 5">
    <name type="scientific">Candidatus Thermofonsia Clade 3 bacterium</name>
    <dbReference type="NCBI Taxonomy" id="2364212"/>
    <lineage>
        <taxon>Bacteria</taxon>
        <taxon>Bacillati</taxon>
        <taxon>Chloroflexota</taxon>
        <taxon>Candidatus Thermofontia</taxon>
        <taxon>Candidatus Thermofonsia Clade 3</taxon>
    </lineage>
</organism>
<dbReference type="InterPro" id="IPR006439">
    <property type="entry name" value="HAD-SF_hydro_IA"/>
</dbReference>
<proteinExistence type="inferred from homology"/>
<dbReference type="Gene3D" id="1.10.150.240">
    <property type="entry name" value="Putative phosphatase, domain 2"/>
    <property type="match status" value="1"/>
</dbReference>
<keyword evidence="3" id="KW-0378">Hydrolase</keyword>
<comment type="caution">
    <text evidence="4">The sequence shown here is derived from an EMBL/GenBank/DDBJ whole genome shotgun (WGS) entry which is preliminary data.</text>
</comment>
<sequence length="230" mass="25197">MPQSLTVFGAVIFDMDGLMLDTEALAREAWFETMRRWGYELTDEVYLRVLGTTGARTCDIFREAFGPDIPIERMYADKQRYLDEAIAAGRITVKPGLSELLDWLDAQRIPKAVASSTARALVLKKLGRVNLAGRFDAIVGGDEVARGKPEPDIFLEAAHRLGVPPGACVALEDSENGARAAYAAGMRVIMIPDLQQPDDEIRALADCVLPSLREAHRVLRAAQNARTTAA</sequence>
<dbReference type="GO" id="GO:0016787">
    <property type="term" value="F:hydrolase activity"/>
    <property type="evidence" value="ECO:0007669"/>
    <property type="project" value="UniProtKB-KW"/>
</dbReference>
<dbReference type="InterPro" id="IPR023214">
    <property type="entry name" value="HAD_sf"/>
</dbReference>
<dbReference type="FunFam" id="3.40.50.1000:FF:000036">
    <property type="entry name" value="HAD family hydrolase"/>
    <property type="match status" value="1"/>
</dbReference>
<comment type="similarity">
    <text evidence="1">Belongs to the HAD-like hydrolase superfamily. CbbY/CbbZ/Gph/YieH family.</text>
</comment>
<dbReference type="AlphaFoldDB" id="A0A2M8QD49"/>
<dbReference type="EMBL" id="PGTN01000038">
    <property type="protein sequence ID" value="PJF47682.1"/>
    <property type="molecule type" value="Genomic_DNA"/>
</dbReference>
<dbReference type="SFLD" id="SFLDS00003">
    <property type="entry name" value="Haloacid_Dehalogenase"/>
    <property type="match status" value="1"/>
</dbReference>
<dbReference type="Gene3D" id="3.40.50.1000">
    <property type="entry name" value="HAD superfamily/HAD-like"/>
    <property type="match status" value="1"/>
</dbReference>
<dbReference type="Pfam" id="PF13419">
    <property type="entry name" value="HAD_2"/>
    <property type="match status" value="1"/>
</dbReference>
<dbReference type="InterPro" id="IPR023198">
    <property type="entry name" value="PGP-like_dom2"/>
</dbReference>
<dbReference type="InterPro" id="IPR041492">
    <property type="entry name" value="HAD_2"/>
</dbReference>
<gene>
    <name evidence="4" type="ORF">CUN48_07360</name>
</gene>